<dbReference type="Proteomes" id="UP001626537">
    <property type="component" value="Chromosome"/>
</dbReference>
<feature type="domain" description="Radical SAM core" evidence="14">
    <location>
        <begin position="89"/>
        <end position="303"/>
    </location>
</feature>
<evidence type="ECO:0000256" key="5">
    <source>
        <dbReference type="ARBA" id="ARBA00022363"/>
    </source>
</evidence>
<dbReference type="SFLD" id="SFLDF00314">
    <property type="entry name" value="L-lysine_2_3-aminomutase_(yjeK"/>
    <property type="match status" value="1"/>
</dbReference>
<keyword evidence="10" id="KW-0408">Iron</keyword>
<dbReference type="Gene3D" id="3.20.20.70">
    <property type="entry name" value="Aldolase class I"/>
    <property type="match status" value="1"/>
</dbReference>
<dbReference type="SFLD" id="SFLDS00029">
    <property type="entry name" value="Radical_SAM"/>
    <property type="match status" value="1"/>
</dbReference>
<reference evidence="15 16" key="1">
    <citation type="submission" date="2023-10" db="EMBL/GenBank/DDBJ databases">
        <title>Two novel species belonging to the OM43/NOR5 clade.</title>
        <authorList>
            <person name="Park M."/>
        </authorList>
    </citation>
    <scope>NUCLEOTIDE SEQUENCE [LARGE SCALE GENOMIC DNA]</scope>
    <source>
        <strain evidence="15 16">IMCC43200</strain>
    </source>
</reference>
<dbReference type="NCBIfam" id="TIGR03821">
    <property type="entry name" value="EFP_modif_epmB"/>
    <property type="match status" value="1"/>
</dbReference>
<evidence type="ECO:0000256" key="12">
    <source>
        <dbReference type="ARBA" id="ARBA00023235"/>
    </source>
</evidence>
<dbReference type="InterPro" id="IPR022462">
    <property type="entry name" value="EpmB"/>
</dbReference>
<dbReference type="RefSeq" id="WP_407347271.1">
    <property type="nucleotide sequence ID" value="NZ_CP136864.1"/>
</dbReference>
<evidence type="ECO:0000256" key="7">
    <source>
        <dbReference type="ARBA" id="ARBA00022691"/>
    </source>
</evidence>
<evidence type="ECO:0000256" key="10">
    <source>
        <dbReference type="ARBA" id="ARBA00023004"/>
    </source>
</evidence>
<comment type="similarity">
    <text evidence="4">Belongs to the radical SAM superfamily. KamA family.</text>
</comment>
<comment type="cofactor">
    <cofactor evidence="3">
        <name>[4Fe-4S] cluster</name>
        <dbReference type="ChEBI" id="CHEBI:49883"/>
    </cofactor>
</comment>
<evidence type="ECO:0000256" key="8">
    <source>
        <dbReference type="ARBA" id="ARBA00022723"/>
    </source>
</evidence>
<keyword evidence="11" id="KW-0411">Iron-sulfur</keyword>
<dbReference type="EMBL" id="CP136864">
    <property type="protein sequence ID" value="WOJ92672.1"/>
    <property type="molecule type" value="Genomic_DNA"/>
</dbReference>
<dbReference type="PROSITE" id="PS51918">
    <property type="entry name" value="RADICAL_SAM"/>
    <property type="match status" value="1"/>
</dbReference>
<dbReference type="PANTHER" id="PTHR30538:SF1">
    <property type="entry name" value="L-LYSINE 2,3-AMINOMUTASE"/>
    <property type="match status" value="1"/>
</dbReference>
<organism evidence="15 16">
    <name type="scientific">Congregibacter variabilis</name>
    <dbReference type="NCBI Taxonomy" id="3081200"/>
    <lineage>
        <taxon>Bacteria</taxon>
        <taxon>Pseudomonadati</taxon>
        <taxon>Pseudomonadota</taxon>
        <taxon>Gammaproteobacteria</taxon>
        <taxon>Cellvibrionales</taxon>
        <taxon>Halieaceae</taxon>
        <taxon>Congregibacter</taxon>
    </lineage>
</organism>
<comment type="catalytic activity">
    <reaction evidence="1">
        <text>L-lysine = D-beta-lysine</text>
        <dbReference type="Rhea" id="RHEA:44148"/>
        <dbReference type="ChEBI" id="CHEBI:32551"/>
        <dbReference type="ChEBI" id="CHEBI:84138"/>
    </reaction>
</comment>
<evidence type="ECO:0000256" key="1">
    <source>
        <dbReference type="ARBA" id="ARBA00001352"/>
    </source>
</evidence>
<dbReference type="NCBIfam" id="TIGR00238">
    <property type="entry name" value="KamA family radical SAM protein"/>
    <property type="match status" value="1"/>
</dbReference>
<dbReference type="InterPro" id="IPR013785">
    <property type="entry name" value="Aldolase_TIM"/>
</dbReference>
<dbReference type="SUPFAM" id="SSF102114">
    <property type="entry name" value="Radical SAM enzymes"/>
    <property type="match status" value="1"/>
</dbReference>
<keyword evidence="12" id="KW-0413">Isomerase</keyword>
<dbReference type="CDD" id="cd01335">
    <property type="entry name" value="Radical_SAM"/>
    <property type="match status" value="1"/>
</dbReference>
<evidence type="ECO:0000313" key="15">
    <source>
        <dbReference type="EMBL" id="WOJ92672.1"/>
    </source>
</evidence>
<evidence type="ECO:0000256" key="13">
    <source>
        <dbReference type="ARBA" id="ARBA00030756"/>
    </source>
</evidence>
<comment type="cofactor">
    <cofactor evidence="2">
        <name>pyridoxal 5'-phosphate</name>
        <dbReference type="ChEBI" id="CHEBI:597326"/>
    </cofactor>
</comment>
<keyword evidence="6" id="KW-0004">4Fe-4S</keyword>
<protein>
    <recommendedName>
        <fullName evidence="5">L-lysine 2,3-aminomutase</fullName>
    </recommendedName>
    <alternativeName>
        <fullName evidence="13">EF-P post-translational modification enzyme B</fullName>
    </alternativeName>
</protein>
<dbReference type="PANTHER" id="PTHR30538">
    <property type="entry name" value="LYSINE 2,3-AMINOMUTASE-RELATED"/>
    <property type="match status" value="1"/>
</dbReference>
<keyword evidence="16" id="KW-1185">Reference proteome</keyword>
<evidence type="ECO:0000256" key="6">
    <source>
        <dbReference type="ARBA" id="ARBA00022485"/>
    </source>
</evidence>
<keyword evidence="9" id="KW-0663">Pyridoxal phosphate</keyword>
<sequence>MQRAIRTPAGLAAAVGIALEDLPYSQIADQGFPLLVPHAFAARIERGNVADPLLRQILAAQDETLTVAGYSNDPLAETSLYAGTPGLLQKYHGRALLVVTGQCAINCRYCFRRDYPYSDNAQSSTERLATIDQLLDDSSIGEIILSGGDPLLLLDEQITAIAQRIARHERDITLRIHTRLPIVIPDRVTTALTRTLSQTGLRSVMVLHSNHPNEIDQATAKAIQSLRDAGVTMLNQSVLLAGVNDNPDVLAALSDRLFAAGVLPYYIHMLDKVAGSSHFEVCEDSARRIMGELSALRPGYLIPKLAVERPGAASKRQLEPIYPSV</sequence>
<name>A0ABZ0I0U3_9GAMM</name>
<dbReference type="InterPro" id="IPR007197">
    <property type="entry name" value="rSAM"/>
</dbReference>
<keyword evidence="7" id="KW-0949">S-adenosyl-L-methionine</keyword>
<evidence type="ECO:0000313" key="16">
    <source>
        <dbReference type="Proteomes" id="UP001626537"/>
    </source>
</evidence>
<evidence type="ECO:0000256" key="4">
    <source>
        <dbReference type="ARBA" id="ARBA00008703"/>
    </source>
</evidence>
<dbReference type="Pfam" id="PF04055">
    <property type="entry name" value="Radical_SAM"/>
    <property type="match status" value="1"/>
</dbReference>
<evidence type="ECO:0000256" key="2">
    <source>
        <dbReference type="ARBA" id="ARBA00001933"/>
    </source>
</evidence>
<dbReference type="InterPro" id="IPR003739">
    <property type="entry name" value="Lys_aminomutase/Glu_NH3_mut"/>
</dbReference>
<gene>
    <name evidence="15" type="primary">epmB</name>
    <name evidence="15" type="ORF">R0135_12875</name>
</gene>
<evidence type="ECO:0000259" key="14">
    <source>
        <dbReference type="PROSITE" id="PS51918"/>
    </source>
</evidence>
<dbReference type="SFLD" id="SFLDG01070">
    <property type="entry name" value="PLP-dependent"/>
    <property type="match status" value="1"/>
</dbReference>
<evidence type="ECO:0000256" key="11">
    <source>
        <dbReference type="ARBA" id="ARBA00023014"/>
    </source>
</evidence>
<proteinExistence type="inferred from homology"/>
<accession>A0ABZ0I0U3</accession>
<evidence type="ECO:0000256" key="9">
    <source>
        <dbReference type="ARBA" id="ARBA00022898"/>
    </source>
</evidence>
<evidence type="ECO:0000256" key="3">
    <source>
        <dbReference type="ARBA" id="ARBA00001966"/>
    </source>
</evidence>
<keyword evidence="8" id="KW-0479">Metal-binding</keyword>
<dbReference type="InterPro" id="IPR058240">
    <property type="entry name" value="rSAM_sf"/>
</dbReference>